<feature type="domain" description="Peptidase M48" evidence="7">
    <location>
        <begin position="155"/>
        <end position="335"/>
    </location>
</feature>
<evidence type="ECO:0000256" key="6">
    <source>
        <dbReference type="RuleBase" id="RU003983"/>
    </source>
</evidence>
<dbReference type="RefSeq" id="WP_204630752.1">
    <property type="nucleotide sequence ID" value="NZ_BSOC01000004.1"/>
</dbReference>
<name>A0ABS2KDK6_9GAMM</name>
<evidence type="ECO:0000256" key="4">
    <source>
        <dbReference type="ARBA" id="ARBA00022833"/>
    </source>
</evidence>
<organism evidence="9 10">
    <name type="scientific">Dyella mobilis</name>
    <dbReference type="NCBI Taxonomy" id="1849582"/>
    <lineage>
        <taxon>Bacteria</taxon>
        <taxon>Pseudomonadati</taxon>
        <taxon>Pseudomonadota</taxon>
        <taxon>Gammaproteobacteria</taxon>
        <taxon>Lysobacterales</taxon>
        <taxon>Rhodanobacteraceae</taxon>
        <taxon>Dyella</taxon>
    </lineage>
</organism>
<dbReference type="Pfam" id="PF23368">
    <property type="entry name" value="DUF7092"/>
    <property type="match status" value="1"/>
</dbReference>
<comment type="similarity">
    <text evidence="6">Belongs to the peptidase M48 family.</text>
</comment>
<keyword evidence="5 6" id="KW-0482">Metalloprotease</keyword>
<comment type="caution">
    <text evidence="9">The sequence shown here is derived from an EMBL/GenBank/DDBJ whole genome shotgun (WGS) entry which is preliminary data.</text>
</comment>
<keyword evidence="4 6" id="KW-0862">Zinc</keyword>
<dbReference type="Proteomes" id="UP001430193">
    <property type="component" value="Unassembled WGS sequence"/>
</dbReference>
<gene>
    <name evidence="9" type="ORF">ISS99_06285</name>
</gene>
<evidence type="ECO:0000256" key="1">
    <source>
        <dbReference type="ARBA" id="ARBA00022670"/>
    </source>
</evidence>
<sequence length="347" mass="38180">MMVPAEYHDGRSTRVWRVHVVREEDRLSWQGEGVSGSAPLARVNASARMVGVPFTLRLPNGAQLHIEHDDMPADWFAGRHRIETLVDWLERRSWVALASVAIMALAAFGWFEYGMPWLADRVAAHVPQSVEVAMGQQSLSLLRGRVLLPSHVAPDRQAHLQALFDRFSHNLAGLPPVRLAIYDAPSIGANAFALPDGTVVFTDAMVNALPDDPAFLAVSAHELGHQANHHVLREVMRSAGVAVMASMAFGDVTSLSGITAAIPVFLLNNHYSRAFEADADEFAFKALAQQGIDPIAFADAMHALERAHPESADEREVRYLSNHPLDEDRIARAQAASRQFRLARHPP</sequence>
<evidence type="ECO:0000313" key="10">
    <source>
        <dbReference type="Proteomes" id="UP001430193"/>
    </source>
</evidence>
<keyword evidence="2" id="KW-0479">Metal-binding</keyword>
<feature type="domain" description="DUF7092" evidence="8">
    <location>
        <begin position="2"/>
        <end position="78"/>
    </location>
</feature>
<dbReference type="Pfam" id="PF01435">
    <property type="entry name" value="Peptidase_M48"/>
    <property type="match status" value="1"/>
</dbReference>
<dbReference type="EMBL" id="JADIKF010000037">
    <property type="protein sequence ID" value="MBM7129125.1"/>
    <property type="molecule type" value="Genomic_DNA"/>
</dbReference>
<accession>A0ABS2KDK6</accession>
<dbReference type="PANTHER" id="PTHR22726:SF1">
    <property type="entry name" value="METALLOENDOPEPTIDASE OMA1, MITOCHONDRIAL"/>
    <property type="match status" value="1"/>
</dbReference>
<evidence type="ECO:0000256" key="3">
    <source>
        <dbReference type="ARBA" id="ARBA00022801"/>
    </source>
</evidence>
<evidence type="ECO:0000259" key="8">
    <source>
        <dbReference type="Pfam" id="PF23368"/>
    </source>
</evidence>
<keyword evidence="3 6" id="KW-0378">Hydrolase</keyword>
<evidence type="ECO:0000313" key="9">
    <source>
        <dbReference type="EMBL" id="MBM7129125.1"/>
    </source>
</evidence>
<evidence type="ECO:0000256" key="5">
    <source>
        <dbReference type="ARBA" id="ARBA00023049"/>
    </source>
</evidence>
<comment type="cofactor">
    <cofactor evidence="6">
        <name>Zn(2+)</name>
        <dbReference type="ChEBI" id="CHEBI:29105"/>
    </cofactor>
    <text evidence="6">Binds 1 zinc ion per subunit.</text>
</comment>
<dbReference type="InterPro" id="IPR001915">
    <property type="entry name" value="Peptidase_M48"/>
</dbReference>
<dbReference type="InterPro" id="IPR051156">
    <property type="entry name" value="Mito/Outer_Membr_Metalloprot"/>
</dbReference>
<dbReference type="PANTHER" id="PTHR22726">
    <property type="entry name" value="METALLOENDOPEPTIDASE OMA1"/>
    <property type="match status" value="1"/>
</dbReference>
<evidence type="ECO:0000259" key="7">
    <source>
        <dbReference type="Pfam" id="PF01435"/>
    </source>
</evidence>
<proteinExistence type="inferred from homology"/>
<dbReference type="InterPro" id="IPR055518">
    <property type="entry name" value="DUF7092"/>
</dbReference>
<keyword evidence="10" id="KW-1185">Reference proteome</keyword>
<dbReference type="CDD" id="cd07332">
    <property type="entry name" value="M48C_Oma1_like"/>
    <property type="match status" value="1"/>
</dbReference>
<reference evidence="9" key="1">
    <citation type="submission" date="2020-10" db="EMBL/GenBank/DDBJ databases">
        <title>Phylogeny of dyella-like bacteria.</title>
        <authorList>
            <person name="Fu J."/>
        </authorList>
    </citation>
    <scope>NUCLEOTIDE SEQUENCE</scope>
    <source>
        <strain evidence="9">DHON07</strain>
    </source>
</reference>
<keyword evidence="1 6" id="KW-0645">Protease</keyword>
<dbReference type="Gene3D" id="3.30.2010.10">
    <property type="entry name" value="Metalloproteases ('zincins'), catalytic domain"/>
    <property type="match status" value="1"/>
</dbReference>
<protein>
    <submittedName>
        <fullName evidence="9">M48 family metallopeptidase</fullName>
    </submittedName>
</protein>
<evidence type="ECO:0000256" key="2">
    <source>
        <dbReference type="ARBA" id="ARBA00022723"/>
    </source>
</evidence>